<dbReference type="Gene3D" id="2.40.160.10">
    <property type="entry name" value="Porin"/>
    <property type="match status" value="1"/>
</dbReference>
<accession>A0ABX7KF18</accession>
<organism evidence="2 3">
    <name type="scientific">Tsuneonella flava</name>
    <dbReference type="NCBI Taxonomy" id="2055955"/>
    <lineage>
        <taxon>Bacteria</taxon>
        <taxon>Pseudomonadati</taxon>
        <taxon>Pseudomonadota</taxon>
        <taxon>Alphaproteobacteria</taxon>
        <taxon>Sphingomonadales</taxon>
        <taxon>Erythrobacteraceae</taxon>
        <taxon>Tsuneonella</taxon>
    </lineage>
</organism>
<dbReference type="EMBL" id="CP061510">
    <property type="protein sequence ID" value="QSB46064.1"/>
    <property type="molecule type" value="Genomic_DNA"/>
</dbReference>
<reference evidence="2 3" key="1">
    <citation type="submission" date="2020-09" db="EMBL/GenBank/DDBJ databases">
        <title>Complete genome sequence of altererythrobacter flavus SS-21NJ, isolated from Dongying oil sludge in Shandong province.</title>
        <authorList>
            <person name="Sun S."/>
            <person name="Zhang Z."/>
        </authorList>
    </citation>
    <scope>NUCLEOTIDE SEQUENCE [LARGE SCALE GENOMIC DNA]</scope>
    <source>
        <strain evidence="2 3">SS-21NJ</strain>
    </source>
</reference>
<evidence type="ECO:0008006" key="4">
    <source>
        <dbReference type="Google" id="ProtNLM"/>
    </source>
</evidence>
<feature type="coiled-coil region" evidence="1">
    <location>
        <begin position="21"/>
        <end position="55"/>
    </location>
</feature>
<evidence type="ECO:0000256" key="1">
    <source>
        <dbReference type="SAM" id="Coils"/>
    </source>
</evidence>
<proteinExistence type="predicted"/>
<dbReference type="SUPFAM" id="SSF56935">
    <property type="entry name" value="Porins"/>
    <property type="match status" value="1"/>
</dbReference>
<keyword evidence="3" id="KW-1185">Reference proteome</keyword>
<dbReference type="InterPro" id="IPR010870">
    <property type="entry name" value="Porin_O/P"/>
</dbReference>
<gene>
    <name evidence="2" type="ORF">IDJ81_06435</name>
</gene>
<protein>
    <recommendedName>
        <fullName evidence="4">Porin</fullName>
    </recommendedName>
</protein>
<dbReference type="Pfam" id="PF07396">
    <property type="entry name" value="Porin_O_P"/>
    <property type="match status" value="1"/>
</dbReference>
<keyword evidence="1" id="KW-0175">Coiled coil</keyword>
<name>A0ABX7KF18_9SPHN</name>
<evidence type="ECO:0000313" key="3">
    <source>
        <dbReference type="Proteomes" id="UP000663637"/>
    </source>
</evidence>
<sequence>MSALAIAATIGWITPVEAQESEDTRAELAEMRAQIKAMAARIDSLETQLNMAKQRAATTAAVGDIAVSANQSMPENAKAPGGIAWKGAPEVESSDGWTFKPRGRLQYDAGFTSVPSSSGRVDGFGSELRRARLGVEGDIPGGFGYKMELDFAGGTAEVTDAILSYQDKGLTVTVGQQNNFQGLEELTSSRFTSMMERAAFTDAFNFERRVGLALQYSSGPILLQGGVFSDNYDDLSNKNWGLDGRAVFLPKIGNTQLHLAGSLHYTSLQELSTVRYRQRPLVHFTSDRFIDTGALDAESEIGYGLEAAAIHGPFHFASEGYWQHLIRPGALSDPTFFGGYTEIGMFLTPGDSRRYKKGVFDRAKPSSPVGNGGFGSVEVNLRYDYLDLTDAGIVGGTQNGYQLSVVWAPIDYVRFLLNYARLDYTDALHAIPGTSRNYSVDAFGARAQIDF</sequence>
<dbReference type="Proteomes" id="UP000663637">
    <property type="component" value="Chromosome"/>
</dbReference>
<dbReference type="InterPro" id="IPR023614">
    <property type="entry name" value="Porin_dom_sf"/>
</dbReference>
<evidence type="ECO:0000313" key="2">
    <source>
        <dbReference type="EMBL" id="QSB46064.1"/>
    </source>
</evidence>